<dbReference type="PANTHER" id="PTHR33375:SF1">
    <property type="entry name" value="CHROMOSOME-PARTITIONING PROTEIN PARB-RELATED"/>
    <property type="match status" value="1"/>
</dbReference>
<dbReference type="PANTHER" id="PTHR33375">
    <property type="entry name" value="CHROMOSOME-PARTITIONING PROTEIN PARB-RELATED"/>
    <property type="match status" value="1"/>
</dbReference>
<dbReference type="GO" id="GO:0045881">
    <property type="term" value="P:positive regulation of sporulation resulting in formation of a cellular spore"/>
    <property type="evidence" value="ECO:0007669"/>
    <property type="project" value="TreeGrafter"/>
</dbReference>
<dbReference type="SMART" id="SM00470">
    <property type="entry name" value="ParB"/>
    <property type="match status" value="1"/>
</dbReference>
<dbReference type="OrthoDB" id="9802051at2"/>
<evidence type="ECO:0000313" key="7">
    <source>
        <dbReference type="Proteomes" id="UP000248798"/>
    </source>
</evidence>
<dbReference type="Gene3D" id="1.10.10.2830">
    <property type="match status" value="1"/>
</dbReference>
<evidence type="ECO:0000256" key="1">
    <source>
        <dbReference type="ARBA" id="ARBA00006295"/>
    </source>
</evidence>
<name>A0A328FA19_9BACT</name>
<reference evidence="5 8" key="2">
    <citation type="submission" date="2019-02" db="EMBL/GenBank/DDBJ databases">
        <title>Complete genome sequence of Desulfobacter hydrogenophilus AcRS1.</title>
        <authorList>
            <person name="Marietou A."/>
            <person name="Lund M.B."/>
            <person name="Marshall I.P.G."/>
            <person name="Schreiber L."/>
            <person name="Jorgensen B."/>
        </authorList>
    </citation>
    <scope>NUCLEOTIDE SEQUENCE [LARGE SCALE GENOMIC DNA]</scope>
    <source>
        <strain evidence="5 8">AcRS1</strain>
    </source>
</reference>
<evidence type="ECO:0000313" key="8">
    <source>
        <dbReference type="Proteomes" id="UP000293902"/>
    </source>
</evidence>
<dbReference type="Proteomes" id="UP000248798">
    <property type="component" value="Unassembled WGS sequence"/>
</dbReference>
<dbReference type="Proteomes" id="UP000293902">
    <property type="component" value="Chromosome"/>
</dbReference>
<keyword evidence="2" id="KW-0159">Chromosome partition</keyword>
<feature type="domain" description="ParB-like N-terminal" evidence="4">
    <location>
        <begin position="32"/>
        <end position="121"/>
    </location>
</feature>
<evidence type="ECO:0000313" key="6">
    <source>
        <dbReference type="EMBL" id="RAM01388.1"/>
    </source>
</evidence>
<dbReference type="NCBIfam" id="TIGR00180">
    <property type="entry name" value="parB_part"/>
    <property type="match status" value="1"/>
</dbReference>
<dbReference type="Pfam" id="PF17762">
    <property type="entry name" value="HTH_ParB"/>
    <property type="match status" value="1"/>
</dbReference>
<dbReference type="InterPro" id="IPR004437">
    <property type="entry name" value="ParB/RepB/Spo0J"/>
</dbReference>
<dbReference type="SUPFAM" id="SSF110849">
    <property type="entry name" value="ParB/Sulfiredoxin"/>
    <property type="match status" value="1"/>
</dbReference>
<dbReference type="FunFam" id="1.10.10.2830:FF:000001">
    <property type="entry name" value="Chromosome partitioning protein ParB"/>
    <property type="match status" value="1"/>
</dbReference>
<evidence type="ECO:0000313" key="5">
    <source>
        <dbReference type="EMBL" id="QBH14880.1"/>
    </source>
</evidence>
<dbReference type="FunFam" id="3.90.1530.30:FF:000001">
    <property type="entry name" value="Chromosome partitioning protein ParB"/>
    <property type="match status" value="1"/>
</dbReference>
<dbReference type="InterPro" id="IPR003115">
    <property type="entry name" value="ParB_N"/>
</dbReference>
<dbReference type="InterPro" id="IPR050336">
    <property type="entry name" value="Chromosome_partition/occlusion"/>
</dbReference>
<dbReference type="GO" id="GO:0007059">
    <property type="term" value="P:chromosome segregation"/>
    <property type="evidence" value="ECO:0007669"/>
    <property type="project" value="UniProtKB-KW"/>
</dbReference>
<keyword evidence="8" id="KW-1185">Reference proteome</keyword>
<dbReference type="AlphaFoldDB" id="A0A328FA19"/>
<dbReference type="GO" id="GO:0003677">
    <property type="term" value="F:DNA binding"/>
    <property type="evidence" value="ECO:0007669"/>
    <property type="project" value="UniProtKB-KW"/>
</dbReference>
<accession>A0A328FA19</accession>
<dbReference type="RefSeq" id="WP_111957847.1">
    <property type="nucleotide sequence ID" value="NZ_CP036313.1"/>
</dbReference>
<dbReference type="Pfam" id="PF02195">
    <property type="entry name" value="ParB_N"/>
    <property type="match status" value="1"/>
</dbReference>
<dbReference type="GO" id="GO:0005694">
    <property type="term" value="C:chromosome"/>
    <property type="evidence" value="ECO:0007669"/>
    <property type="project" value="TreeGrafter"/>
</dbReference>
<keyword evidence="3" id="KW-0238">DNA-binding</keyword>
<dbReference type="Gene3D" id="3.90.1530.30">
    <property type="match status" value="1"/>
</dbReference>
<evidence type="ECO:0000256" key="3">
    <source>
        <dbReference type="ARBA" id="ARBA00023125"/>
    </source>
</evidence>
<protein>
    <submittedName>
        <fullName evidence="6">Chromosome partitioning protein ParB</fullName>
    </submittedName>
    <submittedName>
        <fullName evidence="5">ParB/RepB/Spo0J family partition protein</fullName>
    </submittedName>
</protein>
<sequence length="289" mass="32821">MMNKKRKNTGLGRGISALIPDMEEPEVNSDFFFCNVDQLSPNRYQPRTRFSEEELERLTQSIAEQGVLQPLLARKMDGAYELIAGERRLRSAKAAGLSQVPVIILDLTDEQVLEVSIIENIQRENLNVLEEAEAYFRLIDEFGYTQEKVAEKIGKNRSTIANLLRLRSLPEEIKESLIAETISMGHARALLGAGSVENQLYLFKQVVEHHLSVRETERLVNQAKKQPQKIEKKMTADEKQFLEETSSQISSRINSPVFIKKSGGRGRIEIKFSSGSEFNRLVELLSRIS</sequence>
<evidence type="ECO:0000256" key="2">
    <source>
        <dbReference type="ARBA" id="ARBA00022829"/>
    </source>
</evidence>
<dbReference type="EMBL" id="CP036313">
    <property type="protein sequence ID" value="QBH14880.1"/>
    <property type="molecule type" value="Genomic_DNA"/>
</dbReference>
<dbReference type="CDD" id="cd16393">
    <property type="entry name" value="SPO0J_N"/>
    <property type="match status" value="1"/>
</dbReference>
<comment type="similarity">
    <text evidence="1">Belongs to the ParB family.</text>
</comment>
<evidence type="ECO:0000259" key="4">
    <source>
        <dbReference type="SMART" id="SM00470"/>
    </source>
</evidence>
<dbReference type="SUPFAM" id="SSF109709">
    <property type="entry name" value="KorB DNA-binding domain-like"/>
    <property type="match status" value="1"/>
</dbReference>
<organism evidence="6 7">
    <name type="scientific">Desulfobacter hydrogenophilus</name>
    <dbReference type="NCBI Taxonomy" id="2291"/>
    <lineage>
        <taxon>Bacteria</taxon>
        <taxon>Pseudomonadati</taxon>
        <taxon>Thermodesulfobacteriota</taxon>
        <taxon>Desulfobacteria</taxon>
        <taxon>Desulfobacterales</taxon>
        <taxon>Desulfobacteraceae</taxon>
        <taxon>Desulfobacter</taxon>
    </lineage>
</organism>
<dbReference type="InterPro" id="IPR036086">
    <property type="entry name" value="ParB/Sulfiredoxin_sf"/>
</dbReference>
<reference evidence="6 7" key="1">
    <citation type="submission" date="2018-06" db="EMBL/GenBank/DDBJ databases">
        <title>Complete Genome Sequence of Desulfobacter hydrogenophilus (DSM3380).</title>
        <authorList>
            <person name="Marietou A."/>
            <person name="Schreiber L."/>
            <person name="Marshall I."/>
            <person name="Jorgensen B."/>
        </authorList>
    </citation>
    <scope>NUCLEOTIDE SEQUENCE [LARGE SCALE GENOMIC DNA]</scope>
    <source>
        <strain evidence="6 7">DSM 3380</strain>
    </source>
</reference>
<gene>
    <name evidence="6" type="ORF">DO021_14290</name>
    <name evidence="5" type="ORF">EYB58_19315</name>
</gene>
<dbReference type="EMBL" id="QLNI01000028">
    <property type="protein sequence ID" value="RAM01388.1"/>
    <property type="molecule type" value="Genomic_DNA"/>
</dbReference>
<proteinExistence type="inferred from homology"/>
<dbReference type="InterPro" id="IPR041468">
    <property type="entry name" value="HTH_ParB/Spo0J"/>
</dbReference>